<dbReference type="InterPro" id="IPR005227">
    <property type="entry name" value="YqgF"/>
</dbReference>
<dbReference type="InterPro" id="IPR037027">
    <property type="entry name" value="YqgF/RNaseH-like_dom_sf"/>
</dbReference>
<dbReference type="HAMAP" id="MF_00651">
    <property type="entry name" value="Nuclease_YqgF"/>
    <property type="match status" value="1"/>
</dbReference>
<keyword evidence="1" id="KW-0963">Cytoplasm</keyword>
<keyword evidence="1" id="KW-0690">Ribosome biogenesis</keyword>
<dbReference type="EC" id="3.1.-.-" evidence="1"/>
<comment type="function">
    <text evidence="1">Could be a nuclease involved in processing of the 5'-end of pre-16S rRNA.</text>
</comment>
<reference evidence="3 4" key="1">
    <citation type="submission" date="2017-07" db="EMBL/GenBank/DDBJ databases">
        <title>Complete genome sequence of Actinoalloteichus hoggarensis DSM 45943, type strain of Actinoalloteichus hoggarensis.</title>
        <authorList>
            <person name="Ruckert C."/>
            <person name="Nouioui I."/>
            <person name="Willmese J."/>
            <person name="van Wezel G."/>
            <person name="Klenk H.-P."/>
            <person name="Kalinowski J."/>
            <person name="Zotchev S.B."/>
        </authorList>
    </citation>
    <scope>NUCLEOTIDE SEQUENCE [LARGE SCALE GENOMIC DNA]</scope>
    <source>
        <strain evidence="3 4">DSM 45943</strain>
    </source>
</reference>
<keyword evidence="1" id="KW-0540">Nuclease</keyword>
<dbReference type="GO" id="GO:0000967">
    <property type="term" value="P:rRNA 5'-end processing"/>
    <property type="evidence" value="ECO:0007669"/>
    <property type="project" value="UniProtKB-UniRule"/>
</dbReference>
<keyword evidence="1 3" id="KW-0378">Hydrolase</keyword>
<dbReference type="AlphaFoldDB" id="A0A221W287"/>
<evidence type="ECO:0000313" key="4">
    <source>
        <dbReference type="Proteomes" id="UP000204221"/>
    </source>
</evidence>
<dbReference type="PANTHER" id="PTHR33317:SF4">
    <property type="entry name" value="POLYNUCLEOTIDYL TRANSFERASE, RIBONUCLEASE H-LIKE SUPERFAMILY PROTEIN"/>
    <property type="match status" value="1"/>
</dbReference>
<evidence type="ECO:0000256" key="2">
    <source>
        <dbReference type="SAM" id="MobiDB-lite"/>
    </source>
</evidence>
<sequence length="178" mass="18552">MSRPKRRQKAGRGDGPDRPGVDDPGMGRRIGVDVGSVRVGVAISDPSAILATPLGTLSRDERGDHDVDELAGIVAEQEVVEVVIGLPRTLAARHGIAAQTAEAYAAKVAARVAPVPVRLADERLTTVTAARVLSERGVRGRRQRAVVDQAAAVEILQAWLDARSAAHRAAAADPGGAL</sequence>
<proteinExistence type="inferred from homology"/>
<dbReference type="GO" id="GO:0005829">
    <property type="term" value="C:cytosol"/>
    <property type="evidence" value="ECO:0007669"/>
    <property type="project" value="TreeGrafter"/>
</dbReference>
<dbReference type="InterPro" id="IPR006641">
    <property type="entry name" value="YqgF/RNaseH-like_dom"/>
</dbReference>
<dbReference type="CDD" id="cd16964">
    <property type="entry name" value="YqgF"/>
    <property type="match status" value="1"/>
</dbReference>
<evidence type="ECO:0000313" key="3">
    <source>
        <dbReference type="EMBL" id="ASO19915.1"/>
    </source>
</evidence>
<dbReference type="InterPro" id="IPR012337">
    <property type="entry name" value="RNaseH-like_sf"/>
</dbReference>
<evidence type="ECO:0000256" key="1">
    <source>
        <dbReference type="HAMAP-Rule" id="MF_00651"/>
    </source>
</evidence>
<dbReference type="EMBL" id="CP022521">
    <property type="protein sequence ID" value="ASO19915.1"/>
    <property type="molecule type" value="Genomic_DNA"/>
</dbReference>
<dbReference type="GO" id="GO:0004518">
    <property type="term" value="F:nuclease activity"/>
    <property type="evidence" value="ECO:0007669"/>
    <property type="project" value="UniProtKB-KW"/>
</dbReference>
<dbReference type="Gene3D" id="3.30.420.140">
    <property type="entry name" value="YqgF/RNase H-like domain"/>
    <property type="match status" value="1"/>
</dbReference>
<feature type="region of interest" description="Disordered" evidence="2">
    <location>
        <begin position="1"/>
        <end position="29"/>
    </location>
</feature>
<dbReference type="KEGG" id="ahg:AHOG_11360"/>
<dbReference type="OrthoDB" id="9790539at2"/>
<gene>
    <name evidence="3" type="primary">yrrK</name>
    <name evidence="3" type="ORF">AHOG_11360</name>
</gene>
<dbReference type="PANTHER" id="PTHR33317">
    <property type="entry name" value="POLYNUCLEOTIDYL TRANSFERASE, RIBONUCLEASE H-LIKE SUPERFAMILY PROTEIN"/>
    <property type="match status" value="1"/>
</dbReference>
<protein>
    <recommendedName>
        <fullName evidence="1">Putative pre-16S rRNA nuclease</fullName>
        <ecNumber evidence="1">3.1.-.-</ecNumber>
    </recommendedName>
</protein>
<comment type="similarity">
    <text evidence="1">Belongs to the YqgF HJR family.</text>
</comment>
<dbReference type="GO" id="GO:0016788">
    <property type="term" value="F:hydrolase activity, acting on ester bonds"/>
    <property type="evidence" value="ECO:0007669"/>
    <property type="project" value="UniProtKB-UniRule"/>
</dbReference>
<feature type="compositionally biased region" description="Basic residues" evidence="2">
    <location>
        <begin position="1"/>
        <end position="10"/>
    </location>
</feature>
<organism evidence="3 4">
    <name type="scientific">Actinoalloteichus hoggarensis</name>
    <dbReference type="NCBI Taxonomy" id="1470176"/>
    <lineage>
        <taxon>Bacteria</taxon>
        <taxon>Bacillati</taxon>
        <taxon>Actinomycetota</taxon>
        <taxon>Actinomycetes</taxon>
        <taxon>Pseudonocardiales</taxon>
        <taxon>Pseudonocardiaceae</taxon>
        <taxon>Actinoalloteichus</taxon>
    </lineage>
</organism>
<dbReference type="NCBIfam" id="TIGR00250">
    <property type="entry name" value="RNAse_H_YqgF"/>
    <property type="match status" value="1"/>
</dbReference>
<dbReference type="SUPFAM" id="SSF53098">
    <property type="entry name" value="Ribonuclease H-like"/>
    <property type="match status" value="1"/>
</dbReference>
<feature type="compositionally biased region" description="Basic and acidic residues" evidence="2">
    <location>
        <begin position="11"/>
        <end position="21"/>
    </location>
</feature>
<comment type="subcellular location">
    <subcellularLocation>
        <location evidence="1">Cytoplasm</location>
    </subcellularLocation>
</comment>
<name>A0A221W287_9PSEU</name>
<dbReference type="Pfam" id="PF03652">
    <property type="entry name" value="RuvX"/>
    <property type="match status" value="1"/>
</dbReference>
<accession>A0A221W287</accession>
<dbReference type="Proteomes" id="UP000204221">
    <property type="component" value="Chromosome"/>
</dbReference>
<dbReference type="SMART" id="SM00732">
    <property type="entry name" value="YqgFc"/>
    <property type="match status" value="1"/>
</dbReference>
<keyword evidence="4" id="KW-1185">Reference proteome</keyword>